<feature type="non-terminal residue" evidence="1">
    <location>
        <position position="196"/>
    </location>
</feature>
<dbReference type="Proteomes" id="UP001140096">
    <property type="component" value="Unassembled WGS sequence"/>
</dbReference>
<comment type="caution">
    <text evidence="1">The sequence shown here is derived from an EMBL/GenBank/DDBJ whole genome shotgun (WGS) entry which is preliminary data.</text>
</comment>
<name>A0ACC1LKL1_9FUNG</name>
<keyword evidence="2" id="KW-1185">Reference proteome</keyword>
<sequence>MDYNFMIEHCPGVLNIVPDALSWLYEPEPPVIDTQFARIEGLADEVTAVDSTTPANNDTEMVPVDDAVKAIEGISSAVDEADNTTNSTSIGGTTTRMLKAMPEQLSLISAMHALGHFGAKMLTSSLHSQGYEWPTLEADIVAVMANCTACQCFNPKHMSYHPLVLIMATFPMDHVAIDFAGPYCITEAGNVYVMVM</sequence>
<accession>A0ACC1LKL1</accession>
<gene>
    <name evidence="1" type="ORF">H4S07_002566</name>
</gene>
<organism evidence="1 2">
    <name type="scientific">Coemansia furcata</name>
    <dbReference type="NCBI Taxonomy" id="417177"/>
    <lineage>
        <taxon>Eukaryota</taxon>
        <taxon>Fungi</taxon>
        <taxon>Fungi incertae sedis</taxon>
        <taxon>Zoopagomycota</taxon>
        <taxon>Kickxellomycotina</taxon>
        <taxon>Kickxellomycetes</taxon>
        <taxon>Kickxellales</taxon>
        <taxon>Kickxellaceae</taxon>
        <taxon>Coemansia</taxon>
    </lineage>
</organism>
<evidence type="ECO:0000313" key="1">
    <source>
        <dbReference type="EMBL" id="KAJ2810623.1"/>
    </source>
</evidence>
<dbReference type="EMBL" id="JANBUP010000658">
    <property type="protein sequence ID" value="KAJ2810623.1"/>
    <property type="molecule type" value="Genomic_DNA"/>
</dbReference>
<evidence type="ECO:0000313" key="2">
    <source>
        <dbReference type="Proteomes" id="UP001140096"/>
    </source>
</evidence>
<reference evidence="1" key="1">
    <citation type="submission" date="2022-07" db="EMBL/GenBank/DDBJ databases">
        <title>Phylogenomic reconstructions and comparative analyses of Kickxellomycotina fungi.</title>
        <authorList>
            <person name="Reynolds N.K."/>
            <person name="Stajich J.E."/>
            <person name="Barry K."/>
            <person name="Grigoriev I.V."/>
            <person name="Crous P."/>
            <person name="Smith M.E."/>
        </authorList>
    </citation>
    <scope>NUCLEOTIDE SEQUENCE</scope>
    <source>
        <strain evidence="1">CBS 102833</strain>
    </source>
</reference>
<protein>
    <submittedName>
        <fullName evidence="1">Uncharacterized protein</fullName>
    </submittedName>
</protein>
<proteinExistence type="predicted"/>